<feature type="transmembrane region" description="Helical" evidence="5">
    <location>
        <begin position="119"/>
        <end position="141"/>
    </location>
</feature>
<protein>
    <recommendedName>
        <fullName evidence="8">Fumarate reductase subunit C</fullName>
    </recommendedName>
</protein>
<evidence type="ECO:0000313" key="7">
    <source>
        <dbReference type="Proteomes" id="UP001305498"/>
    </source>
</evidence>
<keyword evidence="2 5" id="KW-0812">Transmembrane</keyword>
<dbReference type="Gene3D" id="1.20.1300.10">
    <property type="entry name" value="Fumarate reductase/succinate dehydrogenase, transmembrane subunit"/>
    <property type="match status" value="1"/>
</dbReference>
<dbReference type="SUPFAM" id="SSF81343">
    <property type="entry name" value="Fumarate reductase respiratory complex transmembrane subunits"/>
    <property type="match status" value="1"/>
</dbReference>
<dbReference type="AlphaFoldDB" id="A0AA97I7L4"/>
<dbReference type="GO" id="GO:0016020">
    <property type="term" value="C:membrane"/>
    <property type="evidence" value="ECO:0007669"/>
    <property type="project" value="InterPro"/>
</dbReference>
<dbReference type="EMBL" id="CP118157">
    <property type="protein sequence ID" value="WOF24402.1"/>
    <property type="molecule type" value="Genomic_DNA"/>
</dbReference>
<organism evidence="6 7">
    <name type="scientific">Microbacterium betulae</name>
    <dbReference type="NCBI Taxonomy" id="2981139"/>
    <lineage>
        <taxon>Bacteria</taxon>
        <taxon>Bacillati</taxon>
        <taxon>Actinomycetota</taxon>
        <taxon>Actinomycetes</taxon>
        <taxon>Micrococcales</taxon>
        <taxon>Microbacteriaceae</taxon>
        <taxon>Microbacterium</taxon>
    </lineage>
</organism>
<gene>
    <name evidence="6" type="ORF">N8K70_06975</name>
</gene>
<dbReference type="InterPro" id="IPR003510">
    <property type="entry name" value="Fumarate_red_C"/>
</dbReference>
<proteinExistence type="predicted"/>
<evidence type="ECO:0000256" key="3">
    <source>
        <dbReference type="ARBA" id="ARBA00022989"/>
    </source>
</evidence>
<evidence type="ECO:0000313" key="6">
    <source>
        <dbReference type="EMBL" id="WOF24402.1"/>
    </source>
</evidence>
<feature type="transmembrane region" description="Helical" evidence="5">
    <location>
        <begin position="81"/>
        <end position="99"/>
    </location>
</feature>
<dbReference type="InterPro" id="IPR034804">
    <property type="entry name" value="SQR/QFR_C/D"/>
</dbReference>
<reference evidence="6 7" key="1">
    <citation type="submission" date="2023-02" db="EMBL/GenBank/DDBJ databases">
        <title>Microbacterium betulae sp. nov., isolated from birch wood.</title>
        <authorList>
            <person name="Pasciak M."/>
            <person name="Pawlik K.J."/>
            <person name="Martynowski D."/>
            <person name="Laczmanski L."/>
            <person name="Ciekot J."/>
            <person name="Szponar B."/>
            <person name="Wojcik-Fatla A."/>
            <person name="Mackiewicz B."/>
            <person name="Farian E."/>
            <person name="Cholewa G."/>
            <person name="Cholewa A."/>
            <person name="Dutkiewicz J."/>
        </authorList>
    </citation>
    <scope>NUCLEOTIDE SEQUENCE [LARGE SCALE GENOMIC DNA]</scope>
    <source>
        <strain evidence="6 7">AB</strain>
    </source>
</reference>
<keyword evidence="7" id="KW-1185">Reference proteome</keyword>
<name>A0AA97I7L4_9MICO</name>
<keyword evidence="1" id="KW-1003">Cell membrane</keyword>
<dbReference type="Proteomes" id="UP001305498">
    <property type="component" value="Chromosome"/>
</dbReference>
<keyword evidence="3 5" id="KW-1133">Transmembrane helix</keyword>
<feature type="transmembrane region" description="Helical" evidence="5">
    <location>
        <begin position="42"/>
        <end position="61"/>
    </location>
</feature>
<evidence type="ECO:0000256" key="5">
    <source>
        <dbReference type="SAM" id="Phobius"/>
    </source>
</evidence>
<evidence type="ECO:0000256" key="2">
    <source>
        <dbReference type="ARBA" id="ARBA00022692"/>
    </source>
</evidence>
<sequence>MSAAQAPGARTPSSARRPYRKPVPRTWFLRTGEYRVYALREISSVVVALAVVDLLVGLIALQHGREAFAWWSGLHAHPLGLVLTVVALAMSLVQTATWFQAMPKFVRIRRGRRYIADRWVVLAEYVVLAVVTAAAVLWLAVA</sequence>
<dbReference type="RefSeq" id="WP_317140874.1">
    <property type="nucleotide sequence ID" value="NZ_CP118157.1"/>
</dbReference>
<keyword evidence="4 5" id="KW-0472">Membrane</keyword>
<dbReference type="KEGG" id="mbet:N8K70_06975"/>
<accession>A0AA97I7L4</accession>
<evidence type="ECO:0000256" key="4">
    <source>
        <dbReference type="ARBA" id="ARBA00023136"/>
    </source>
</evidence>
<dbReference type="Pfam" id="PF02300">
    <property type="entry name" value="Fumarate_red_C"/>
    <property type="match status" value="1"/>
</dbReference>
<evidence type="ECO:0000256" key="1">
    <source>
        <dbReference type="ARBA" id="ARBA00022475"/>
    </source>
</evidence>
<evidence type="ECO:0008006" key="8">
    <source>
        <dbReference type="Google" id="ProtNLM"/>
    </source>
</evidence>